<dbReference type="EMBL" id="JAVRHL010000002">
    <property type="protein sequence ID" value="MDT0682968.1"/>
    <property type="molecule type" value="Genomic_DNA"/>
</dbReference>
<proteinExistence type="predicted"/>
<dbReference type="InterPro" id="IPR029065">
    <property type="entry name" value="Enolase_C-like"/>
</dbReference>
<keyword evidence="6" id="KW-1185">Reference proteome</keyword>
<dbReference type="Proteomes" id="UP001265259">
    <property type="component" value="Unassembled WGS sequence"/>
</dbReference>
<keyword evidence="3" id="KW-0460">Magnesium</keyword>
<accession>A0ABU3DGY9</accession>
<dbReference type="PANTHER" id="PTHR13794:SF58">
    <property type="entry name" value="MITOCHONDRIAL ENOLASE SUPERFAMILY MEMBER 1"/>
    <property type="match status" value="1"/>
</dbReference>
<comment type="caution">
    <text evidence="5">The sequence shown here is derived from an EMBL/GenBank/DDBJ whole genome shotgun (WGS) entry which is preliminary data.</text>
</comment>
<reference evidence="5 6" key="1">
    <citation type="submission" date="2023-09" db="EMBL/GenBank/DDBJ databases">
        <authorList>
            <person name="Rey-Velasco X."/>
        </authorList>
    </citation>
    <scope>NUCLEOTIDE SEQUENCE [LARGE SCALE GENOMIC DNA]</scope>
    <source>
        <strain evidence="5 6">F158</strain>
    </source>
</reference>
<dbReference type="Pfam" id="PF13378">
    <property type="entry name" value="MR_MLE_C"/>
    <property type="match status" value="1"/>
</dbReference>
<evidence type="ECO:0000256" key="1">
    <source>
        <dbReference type="ARBA" id="ARBA00001946"/>
    </source>
</evidence>
<dbReference type="InterPro" id="IPR013342">
    <property type="entry name" value="Mandelate_racemase_C"/>
</dbReference>
<keyword evidence="2" id="KW-0479">Metal-binding</keyword>
<dbReference type="Gene3D" id="3.30.390.10">
    <property type="entry name" value="Enolase-like, N-terminal domain"/>
    <property type="match status" value="1"/>
</dbReference>
<comment type="cofactor">
    <cofactor evidence="1">
        <name>Mg(2+)</name>
        <dbReference type="ChEBI" id="CHEBI:18420"/>
    </cofactor>
</comment>
<evidence type="ECO:0000256" key="2">
    <source>
        <dbReference type="ARBA" id="ARBA00022723"/>
    </source>
</evidence>
<dbReference type="SUPFAM" id="SSF54826">
    <property type="entry name" value="Enolase N-terminal domain-like"/>
    <property type="match status" value="1"/>
</dbReference>
<dbReference type="InterPro" id="IPR036849">
    <property type="entry name" value="Enolase-like_C_sf"/>
</dbReference>
<dbReference type="InterPro" id="IPR013341">
    <property type="entry name" value="Mandelate_racemase_N_dom"/>
</dbReference>
<gene>
    <name evidence="5" type="ORF">RM543_09740</name>
</gene>
<dbReference type="SMART" id="SM00922">
    <property type="entry name" value="MR_MLE"/>
    <property type="match status" value="1"/>
</dbReference>
<dbReference type="RefSeq" id="WP_311691008.1">
    <property type="nucleotide sequence ID" value="NZ_JAVRHL010000002.1"/>
</dbReference>
<dbReference type="SUPFAM" id="SSF51604">
    <property type="entry name" value="Enolase C-terminal domain-like"/>
    <property type="match status" value="1"/>
</dbReference>
<dbReference type="Gene3D" id="3.20.20.120">
    <property type="entry name" value="Enolase-like C-terminal domain"/>
    <property type="match status" value="1"/>
</dbReference>
<protein>
    <submittedName>
        <fullName evidence="5">Mandelate racemase family protein</fullName>
    </submittedName>
</protein>
<organism evidence="5 6">
    <name type="scientific">Tropicimonas omnivorans</name>
    <dbReference type="NCBI Taxonomy" id="3075590"/>
    <lineage>
        <taxon>Bacteria</taxon>
        <taxon>Pseudomonadati</taxon>
        <taxon>Pseudomonadota</taxon>
        <taxon>Alphaproteobacteria</taxon>
        <taxon>Rhodobacterales</taxon>
        <taxon>Roseobacteraceae</taxon>
        <taxon>Tropicimonas</taxon>
    </lineage>
</organism>
<evidence type="ECO:0000313" key="6">
    <source>
        <dbReference type="Proteomes" id="UP001265259"/>
    </source>
</evidence>
<dbReference type="InterPro" id="IPR046945">
    <property type="entry name" value="RHMD-like"/>
</dbReference>
<dbReference type="PANTHER" id="PTHR13794">
    <property type="entry name" value="ENOLASE SUPERFAMILY, MANDELATE RACEMASE"/>
    <property type="match status" value="1"/>
</dbReference>
<evidence type="ECO:0000259" key="4">
    <source>
        <dbReference type="SMART" id="SM00922"/>
    </source>
</evidence>
<dbReference type="Pfam" id="PF02746">
    <property type="entry name" value="MR_MLE_N"/>
    <property type="match status" value="1"/>
</dbReference>
<evidence type="ECO:0000256" key="3">
    <source>
        <dbReference type="ARBA" id="ARBA00022842"/>
    </source>
</evidence>
<sequence>MIIKDVTTTVFRHMTRRHSDSAGHAHPGPEHPVEVALLTIRTEDGDEGYSFCPPEIVRPHVLDKFVRKVLIGQDHRDRERLWHDLAHWQRGSAAQLTDRTLAVVDCALWDLAGRALNQPVHKLIGSYRTRIPAYGSIMCGDEIEGGLATPEDYGRFAETLVARGYKGIKLHTWMPPVSWAPDVKMDLKACAAVREAVGPDVALMLDAFHWYSRTDALALGRGLHELGFAWIEEPLDEQSLSSYKWLTDNLDIPVIGPESAAGKHWHRAEWIRQGACDILRTGVNDVGGITPALKTMHLAESFGMECEIHGNTAMNLHVAAASKNARWYERGLLHPFLEYDDGFDYLKTLSDPMDEDGYIHVPDRPGLGEDIDFDHIENNRVA</sequence>
<feature type="domain" description="Mandelate racemase/muconate lactonizing enzyme C-terminal" evidence="4">
    <location>
        <begin position="150"/>
        <end position="253"/>
    </location>
</feature>
<dbReference type="InterPro" id="IPR029017">
    <property type="entry name" value="Enolase-like_N"/>
</dbReference>
<dbReference type="CDD" id="cd03329">
    <property type="entry name" value="MR_like_4"/>
    <property type="match status" value="1"/>
</dbReference>
<evidence type="ECO:0000313" key="5">
    <source>
        <dbReference type="EMBL" id="MDT0682968.1"/>
    </source>
</evidence>
<name>A0ABU3DGY9_9RHOB</name>